<keyword evidence="1" id="KW-0175">Coiled coil</keyword>
<protein>
    <recommendedName>
        <fullName evidence="5">TolA-binding protein</fullName>
    </recommendedName>
</protein>
<dbReference type="SUPFAM" id="SSF48452">
    <property type="entry name" value="TPR-like"/>
    <property type="match status" value="1"/>
</dbReference>
<dbReference type="RefSeq" id="WP_229678107.1">
    <property type="nucleotide sequence ID" value="NZ_BMKS01000013.1"/>
</dbReference>
<evidence type="ECO:0000256" key="2">
    <source>
        <dbReference type="SAM" id="MobiDB-lite"/>
    </source>
</evidence>
<proteinExistence type="predicted"/>
<dbReference type="Proteomes" id="UP000597507">
    <property type="component" value="Unassembled WGS sequence"/>
</dbReference>
<feature type="region of interest" description="Disordered" evidence="2">
    <location>
        <begin position="133"/>
        <end position="178"/>
    </location>
</feature>
<dbReference type="EMBL" id="BMKS01000013">
    <property type="protein sequence ID" value="GGG45034.1"/>
    <property type="molecule type" value="Genomic_DNA"/>
</dbReference>
<evidence type="ECO:0000313" key="4">
    <source>
        <dbReference type="Proteomes" id="UP000597507"/>
    </source>
</evidence>
<comment type="caution">
    <text evidence="3">The sequence shown here is derived from an EMBL/GenBank/DDBJ whole genome shotgun (WGS) entry which is preliminary data.</text>
</comment>
<dbReference type="AlphaFoldDB" id="A0A8J2ZDL5"/>
<keyword evidence="4" id="KW-1185">Reference proteome</keyword>
<dbReference type="Pfam" id="PF13432">
    <property type="entry name" value="TPR_16"/>
    <property type="match status" value="1"/>
</dbReference>
<dbReference type="Gene3D" id="1.25.40.10">
    <property type="entry name" value="Tetratricopeptide repeat domain"/>
    <property type="match status" value="1"/>
</dbReference>
<sequence length="296" mass="30978">MRFTLPVLALTAAMAGAGIVPPSGPALAQIESREGIALQNQILQLRAELEQLRRGGSALAAPSLPPPGRGAGVALPGGQVELLNQLLDRVGRLEEEVRSLRGRVEEAEFRSRQLAAEVEKLQGDMDFRLRQLEGGGAARPPGAGAAAPARPAAPPPAAAPAPAAAGVPRPPERALAEGQQALARRDFAAAEAAAREVLANRGGGPRGQDALLLLGEALLGKGDAQNAAIAFDDAYRRNRQSARAPEALLGLATAFNAFNARREACATLDQLRSEFPRLPQPLATRAQEQRQRAGCR</sequence>
<dbReference type="Gene3D" id="1.20.5.1700">
    <property type="match status" value="1"/>
</dbReference>
<evidence type="ECO:0000256" key="1">
    <source>
        <dbReference type="SAM" id="Coils"/>
    </source>
</evidence>
<feature type="compositionally biased region" description="Low complexity" evidence="2">
    <location>
        <begin position="138"/>
        <end position="150"/>
    </location>
</feature>
<feature type="coiled-coil region" evidence="1">
    <location>
        <begin position="83"/>
        <end position="124"/>
    </location>
</feature>
<dbReference type="InterPro" id="IPR011990">
    <property type="entry name" value="TPR-like_helical_dom_sf"/>
</dbReference>
<evidence type="ECO:0000313" key="3">
    <source>
        <dbReference type="EMBL" id="GGG45034.1"/>
    </source>
</evidence>
<evidence type="ECO:0008006" key="5">
    <source>
        <dbReference type="Google" id="ProtNLM"/>
    </source>
</evidence>
<organism evidence="3 4">
    <name type="scientific">Caldovatus sediminis</name>
    <dbReference type="NCBI Taxonomy" id="2041189"/>
    <lineage>
        <taxon>Bacteria</taxon>
        <taxon>Pseudomonadati</taxon>
        <taxon>Pseudomonadota</taxon>
        <taxon>Alphaproteobacteria</taxon>
        <taxon>Acetobacterales</taxon>
        <taxon>Roseomonadaceae</taxon>
        <taxon>Caldovatus</taxon>
    </lineage>
</organism>
<reference evidence="3 4" key="1">
    <citation type="journal article" date="2014" name="Int. J. Syst. Evol. Microbiol.">
        <title>Complete genome sequence of Corynebacterium casei LMG S-19264T (=DSM 44701T), isolated from a smear-ripened cheese.</title>
        <authorList>
            <consortium name="US DOE Joint Genome Institute (JGI-PGF)"/>
            <person name="Walter F."/>
            <person name="Albersmeier A."/>
            <person name="Kalinowski J."/>
            <person name="Ruckert C."/>
        </authorList>
    </citation>
    <scope>NUCLEOTIDE SEQUENCE [LARGE SCALE GENOMIC DNA]</scope>
    <source>
        <strain evidence="3 4">CGMCC 1.16330</strain>
    </source>
</reference>
<name>A0A8J2ZDL5_9PROT</name>
<accession>A0A8J2ZDL5</accession>
<gene>
    <name evidence="3" type="ORF">GCM10010964_35540</name>
</gene>